<evidence type="ECO:0000259" key="6">
    <source>
        <dbReference type="Pfam" id="PF07992"/>
    </source>
</evidence>
<dbReference type="PRINTS" id="PR00368">
    <property type="entry name" value="FADPNR"/>
</dbReference>
<gene>
    <name evidence="7" type="ORF">BBEV_0641</name>
</gene>
<dbReference type="RefSeq" id="WP_069364155.1">
    <property type="nucleotide sequence ID" value="NZ_CP012502.1"/>
</dbReference>
<evidence type="ECO:0000256" key="3">
    <source>
        <dbReference type="ARBA" id="ARBA00022630"/>
    </source>
</evidence>
<dbReference type="PATRIC" id="fig|632773.3.peg.688"/>
<dbReference type="Pfam" id="PF07992">
    <property type="entry name" value="Pyr_redox_2"/>
    <property type="match status" value="1"/>
</dbReference>
<keyword evidence="5 7" id="KW-0560">Oxidoreductase</keyword>
<dbReference type="Proteomes" id="UP000094463">
    <property type="component" value="Chromosome"/>
</dbReference>
<sequence>MKQLVILGGGYGGLRATQKLLDEKAVKDLSILLIEKEPYHSLKTEFYALAAGTVSDQELRVHFPNDIRLELKFAKIESVDLKEKKIQLENEEMVNYDDLIIGLGCEDRYHGVPGADQHTLSIQSMRRARKTYHVLQSIKANGRVAIVGGGLSGVELAAELRESRPDLEILLFDRNATILSSFPDKLSNYVTNWFEKHHVKLMTKANITEVERYRIFNHDEPIDVDATIWTAGIQASKIVRDLPVEQDNIGRLITTDYHHIPGDDSVFVVGDCAASEFAPSAQLAEAQAERIATLLATKWRGEAFPEKMPKIKLKGVLGSLGKKQGFGFMGEKPMTGVVPRVLKSGVLWMYKFGSNS</sequence>
<dbReference type="EC" id="1.6.99.3" evidence="7"/>
<dbReference type="STRING" id="632773.BBEV_0641"/>
<dbReference type="InterPro" id="IPR036188">
    <property type="entry name" value="FAD/NAD-bd_sf"/>
</dbReference>
<dbReference type="EMBL" id="CP012502">
    <property type="protein sequence ID" value="AOM82032.1"/>
    <property type="molecule type" value="Genomic_DNA"/>
</dbReference>
<dbReference type="PRINTS" id="PR00411">
    <property type="entry name" value="PNDRDTASEI"/>
</dbReference>
<keyword evidence="4" id="KW-0274">FAD</keyword>
<evidence type="ECO:0000256" key="4">
    <source>
        <dbReference type="ARBA" id="ARBA00022827"/>
    </source>
</evidence>
<name>A0A1D7QSQ8_9BACI</name>
<dbReference type="SUPFAM" id="SSF51905">
    <property type="entry name" value="FAD/NAD(P)-binding domain"/>
    <property type="match status" value="1"/>
</dbReference>
<dbReference type="PANTHER" id="PTHR42913:SF3">
    <property type="entry name" value="64 KDA MITOCHONDRIAL NADH DEHYDROGENASE (EUROFUNG)"/>
    <property type="match status" value="1"/>
</dbReference>
<dbReference type="KEGG" id="bbev:BBEV_0641"/>
<accession>A0A1D7QSQ8</accession>
<dbReference type="InterPro" id="IPR051169">
    <property type="entry name" value="NADH-Q_oxidoreductase"/>
</dbReference>
<reference evidence="7 8" key="1">
    <citation type="submission" date="2015-08" db="EMBL/GenBank/DDBJ databases">
        <title>The complete genome sequence of Bacillus beveridgei MLTeJB.</title>
        <authorList>
            <person name="Hanson T.E."/>
            <person name="Mesa C."/>
            <person name="Basesman S.M."/>
            <person name="Oremland R.S."/>
        </authorList>
    </citation>
    <scope>NUCLEOTIDE SEQUENCE [LARGE SCALE GENOMIC DNA]</scope>
    <source>
        <strain evidence="7 8">MLTeJB</strain>
    </source>
</reference>
<organism evidence="7 8">
    <name type="scientific">Salisediminibacterium beveridgei</name>
    <dbReference type="NCBI Taxonomy" id="632773"/>
    <lineage>
        <taxon>Bacteria</taxon>
        <taxon>Bacillati</taxon>
        <taxon>Bacillota</taxon>
        <taxon>Bacilli</taxon>
        <taxon>Bacillales</taxon>
        <taxon>Bacillaceae</taxon>
        <taxon>Salisediminibacterium</taxon>
    </lineage>
</organism>
<dbReference type="GO" id="GO:0019646">
    <property type="term" value="P:aerobic electron transport chain"/>
    <property type="evidence" value="ECO:0007669"/>
    <property type="project" value="TreeGrafter"/>
</dbReference>
<dbReference type="PANTHER" id="PTHR42913">
    <property type="entry name" value="APOPTOSIS-INDUCING FACTOR 1"/>
    <property type="match status" value="1"/>
</dbReference>
<evidence type="ECO:0000313" key="7">
    <source>
        <dbReference type="EMBL" id="AOM82032.1"/>
    </source>
</evidence>
<comment type="cofactor">
    <cofactor evidence="1">
        <name>FAD</name>
        <dbReference type="ChEBI" id="CHEBI:57692"/>
    </cofactor>
</comment>
<evidence type="ECO:0000256" key="5">
    <source>
        <dbReference type="ARBA" id="ARBA00023002"/>
    </source>
</evidence>
<dbReference type="AlphaFoldDB" id="A0A1D7QSQ8"/>
<evidence type="ECO:0000313" key="8">
    <source>
        <dbReference type="Proteomes" id="UP000094463"/>
    </source>
</evidence>
<dbReference type="OrthoDB" id="9784880at2"/>
<feature type="domain" description="FAD/NAD(P)-binding" evidence="6">
    <location>
        <begin position="3"/>
        <end position="287"/>
    </location>
</feature>
<protein>
    <submittedName>
        <fullName evidence="7">NADH dehydrogenase</fullName>
        <ecNumber evidence="7">1.6.99.3</ecNumber>
    </submittedName>
</protein>
<dbReference type="GO" id="GO:0003955">
    <property type="term" value="F:NAD(P)H dehydrogenase (quinone) activity"/>
    <property type="evidence" value="ECO:0007669"/>
    <property type="project" value="TreeGrafter"/>
</dbReference>
<keyword evidence="3" id="KW-0285">Flavoprotein</keyword>
<evidence type="ECO:0000256" key="2">
    <source>
        <dbReference type="ARBA" id="ARBA00005272"/>
    </source>
</evidence>
<dbReference type="InterPro" id="IPR023753">
    <property type="entry name" value="FAD/NAD-binding_dom"/>
</dbReference>
<proteinExistence type="inferred from homology"/>
<evidence type="ECO:0000256" key="1">
    <source>
        <dbReference type="ARBA" id="ARBA00001974"/>
    </source>
</evidence>
<dbReference type="Gene3D" id="3.50.50.100">
    <property type="match status" value="1"/>
</dbReference>
<keyword evidence="8" id="KW-1185">Reference proteome</keyword>
<comment type="similarity">
    <text evidence="2">Belongs to the NADH dehydrogenase family.</text>
</comment>